<dbReference type="Gene3D" id="3.40.50.150">
    <property type="entry name" value="Vaccinia Virus protein VP39"/>
    <property type="match status" value="2"/>
</dbReference>
<dbReference type="EMBL" id="JAQSIO010000001">
    <property type="protein sequence ID" value="MDD0813480.1"/>
    <property type="molecule type" value="Genomic_DNA"/>
</dbReference>
<dbReference type="Proteomes" id="UP001528672">
    <property type="component" value="Unassembled WGS sequence"/>
</dbReference>
<dbReference type="Pfam" id="PF01135">
    <property type="entry name" value="PCMT"/>
    <property type="match status" value="1"/>
</dbReference>
<name>A0ABT5ME82_9BURK</name>
<evidence type="ECO:0008006" key="4">
    <source>
        <dbReference type="Google" id="ProtNLM"/>
    </source>
</evidence>
<feature type="chain" id="PRO_5046744077" description="Methyltransferase" evidence="1">
    <location>
        <begin position="34"/>
        <end position="304"/>
    </location>
</feature>
<organism evidence="2 3">
    <name type="scientific">Curvibacter microcysteis</name>
    <dbReference type="NCBI Taxonomy" id="3026419"/>
    <lineage>
        <taxon>Bacteria</taxon>
        <taxon>Pseudomonadati</taxon>
        <taxon>Pseudomonadota</taxon>
        <taxon>Betaproteobacteria</taxon>
        <taxon>Burkholderiales</taxon>
        <taxon>Comamonadaceae</taxon>
        <taxon>Curvibacter</taxon>
    </lineage>
</organism>
<accession>A0ABT5ME82</accession>
<comment type="caution">
    <text evidence="2">The sequence shown here is derived from an EMBL/GenBank/DDBJ whole genome shotgun (WGS) entry which is preliminary data.</text>
</comment>
<dbReference type="InterPro" id="IPR029063">
    <property type="entry name" value="SAM-dependent_MTases_sf"/>
</dbReference>
<proteinExistence type="predicted"/>
<evidence type="ECO:0000313" key="2">
    <source>
        <dbReference type="EMBL" id="MDD0813480.1"/>
    </source>
</evidence>
<keyword evidence="1" id="KW-0732">Signal</keyword>
<evidence type="ECO:0000313" key="3">
    <source>
        <dbReference type="Proteomes" id="UP001528672"/>
    </source>
</evidence>
<feature type="signal peptide" evidence="1">
    <location>
        <begin position="1"/>
        <end position="33"/>
    </location>
</feature>
<keyword evidence="3" id="KW-1185">Reference proteome</keyword>
<dbReference type="PROSITE" id="PS51257">
    <property type="entry name" value="PROKAR_LIPOPROTEIN"/>
    <property type="match status" value="1"/>
</dbReference>
<protein>
    <recommendedName>
        <fullName evidence="4">Methyltransferase</fullName>
    </recommendedName>
</protein>
<dbReference type="RefSeq" id="WP_273924998.1">
    <property type="nucleotide sequence ID" value="NZ_JAQSIO010000001.1"/>
</dbReference>
<dbReference type="SUPFAM" id="SSF53335">
    <property type="entry name" value="S-adenosyl-L-methionine-dependent methyltransferases"/>
    <property type="match status" value="1"/>
</dbReference>
<reference evidence="2 3" key="1">
    <citation type="submission" date="2023-02" db="EMBL/GenBank/DDBJ databases">
        <title>Bacterial whole genome sequence for Curvibacter sp. HBC28.</title>
        <authorList>
            <person name="Le V."/>
            <person name="Ko S.-R."/>
            <person name="Ahn C.-Y."/>
            <person name="Oh H.-M."/>
        </authorList>
    </citation>
    <scope>NUCLEOTIDE SEQUENCE [LARGE SCALE GENOMIC DNA]</scope>
    <source>
        <strain evidence="2 3">HBC28</strain>
    </source>
</reference>
<gene>
    <name evidence="2" type="ORF">PSQ39_02435</name>
</gene>
<sequence length="304" mass="32399">MNMISRAFPGAPRHPLWCRALVLAAGLVLGACASPTPPERAPASRPSWSQAGIAAVLAQSDRSEADRAQDARRHAADWLAFVGVGPGMQVLDLAAGSGYSSELLARAVGPSGRVFGQSTPPVSSLFVAGPGVAPPQPPGPVAAFTAGPSPAAVPRPRSADWLRARRQYAGLSQLEPVERPFEEPVPPALAAGRLDIVTLMFNYHDLGHLGVDRARMNRAVFAGLRPGGVYVLADHAGRPGTGISESRTLHRIEEAFLRQEVEAAGFQWLARSDLYANPADPRDQRSPEPPQQPDGFLLKFIKPW</sequence>
<evidence type="ECO:0000256" key="1">
    <source>
        <dbReference type="SAM" id="SignalP"/>
    </source>
</evidence>